<reference evidence="3 4" key="1">
    <citation type="submission" date="2015-09" db="EMBL/GenBank/DDBJ databases">
        <title>Trachymyrmex cornetzi WGS genome.</title>
        <authorList>
            <person name="Nygaard S."/>
            <person name="Hu H."/>
            <person name="Boomsma J."/>
            <person name="Zhang G."/>
        </authorList>
    </citation>
    <scope>NUCLEOTIDE SEQUENCE [LARGE SCALE GENOMIC DNA]</scope>
    <source>
        <strain evidence="3">Tcor2-1</strain>
        <tissue evidence="3">Whole body</tissue>
    </source>
</reference>
<evidence type="ECO:0000256" key="2">
    <source>
        <dbReference type="SAM" id="MobiDB-lite"/>
    </source>
</evidence>
<feature type="coiled-coil region" evidence="1">
    <location>
        <begin position="18"/>
        <end position="45"/>
    </location>
</feature>
<keyword evidence="4" id="KW-1185">Reference proteome</keyword>
<dbReference type="EMBL" id="KQ979074">
    <property type="protein sequence ID" value="KYN22804.1"/>
    <property type="molecule type" value="Genomic_DNA"/>
</dbReference>
<accession>A0A195ED79</accession>
<dbReference type="AlphaFoldDB" id="A0A195ED79"/>
<proteinExistence type="predicted"/>
<gene>
    <name evidence="3" type="ORF">ALC57_04586</name>
</gene>
<organism evidence="3 4">
    <name type="scientific">Trachymyrmex cornetzi</name>
    <dbReference type="NCBI Taxonomy" id="471704"/>
    <lineage>
        <taxon>Eukaryota</taxon>
        <taxon>Metazoa</taxon>
        <taxon>Ecdysozoa</taxon>
        <taxon>Arthropoda</taxon>
        <taxon>Hexapoda</taxon>
        <taxon>Insecta</taxon>
        <taxon>Pterygota</taxon>
        <taxon>Neoptera</taxon>
        <taxon>Endopterygota</taxon>
        <taxon>Hymenoptera</taxon>
        <taxon>Apocrita</taxon>
        <taxon>Aculeata</taxon>
        <taxon>Formicoidea</taxon>
        <taxon>Formicidae</taxon>
        <taxon>Myrmicinae</taxon>
        <taxon>Trachymyrmex</taxon>
    </lineage>
</organism>
<keyword evidence="1" id="KW-0175">Coiled coil</keyword>
<feature type="compositionally biased region" description="Basic residues" evidence="2">
    <location>
        <begin position="259"/>
        <end position="269"/>
    </location>
</feature>
<evidence type="ECO:0000313" key="4">
    <source>
        <dbReference type="Proteomes" id="UP000078492"/>
    </source>
</evidence>
<protein>
    <submittedName>
        <fullName evidence="3">Uncharacterized protein</fullName>
    </submittedName>
</protein>
<dbReference type="Proteomes" id="UP000078492">
    <property type="component" value="Unassembled WGS sequence"/>
</dbReference>
<feature type="compositionally biased region" description="Acidic residues" evidence="2">
    <location>
        <begin position="70"/>
        <end position="79"/>
    </location>
</feature>
<feature type="region of interest" description="Disordered" evidence="2">
    <location>
        <begin position="68"/>
        <end position="88"/>
    </location>
</feature>
<name>A0A195ED79_9HYME</name>
<evidence type="ECO:0000313" key="3">
    <source>
        <dbReference type="EMBL" id="KYN22804.1"/>
    </source>
</evidence>
<evidence type="ECO:0000256" key="1">
    <source>
        <dbReference type="SAM" id="Coils"/>
    </source>
</evidence>
<feature type="region of interest" description="Disordered" evidence="2">
    <location>
        <begin position="223"/>
        <end position="244"/>
    </location>
</feature>
<feature type="region of interest" description="Disordered" evidence="2">
    <location>
        <begin position="258"/>
        <end position="279"/>
    </location>
</feature>
<sequence length="306" mass="36168">MRMLRKFITMTERHEKTCKSLSEMRREEERLLNEIENRIKSCEQKRRLRSAVENRVKILREFIQSISPIPEDEGTDEEDFNHSEDESNKDIRVTQLINEYRKASNKKHIGDTYQYEIKSITGEPLCRVTTAFLIQKYPTSEPEKKRAYRIVYDVVEGEIYRYAYEIIPQDAIQFQQAMRMQPGGLKDLPLYSQVQNQPVKIEITSHSTHEIQWPKFPYEDISTNTDKSDKDYSPTQKKSTNKRAINIKTLKQKLDALYRKGRPKKKAKQPTRQDQPDGETRIKIITFNNTIINLIDLLHINDCKII</sequence>